<keyword evidence="8 11" id="KW-0328">Glycosyltransferase</keyword>
<dbReference type="SUPFAM" id="SSF53271">
    <property type="entry name" value="PRTase-like"/>
    <property type="match status" value="1"/>
</dbReference>
<dbReference type="PANTHER" id="PTHR32315:SF3">
    <property type="entry name" value="ADENINE PHOSPHORIBOSYLTRANSFERASE"/>
    <property type="match status" value="1"/>
</dbReference>
<comment type="pathway">
    <text evidence="4 11">Purine metabolism; AMP biosynthesis via salvage pathway; AMP from adenine: step 1/1.</text>
</comment>
<evidence type="ECO:0000256" key="4">
    <source>
        <dbReference type="ARBA" id="ARBA00004659"/>
    </source>
</evidence>
<sequence length="192" mass="21338">MKKLSVKLRHTLHFDFMISKELDFAIRDIADFPKPGIIFKDITPILKDAKLCTAVIDEFVKQLEGIEIDVVAGIESRGFLFGLMLANRLQIPFVPIRKKGKLPFTTVEEPCELEYGSAILELHEDAIIPGQRVLIHDDLLATGGTVSAATRLVQKLDGVVAGYAFVISLDFLNANDKLKQVSQNIISLVSYK</sequence>
<evidence type="ECO:0000256" key="10">
    <source>
        <dbReference type="ARBA" id="ARBA00022726"/>
    </source>
</evidence>
<evidence type="ECO:0000256" key="9">
    <source>
        <dbReference type="ARBA" id="ARBA00022679"/>
    </source>
</evidence>
<dbReference type="InterPro" id="IPR050054">
    <property type="entry name" value="UPRTase/APRTase"/>
</dbReference>
<dbReference type="Proteomes" id="UP000199226">
    <property type="component" value="Unassembled WGS sequence"/>
</dbReference>
<dbReference type="HAMAP" id="MF_00004">
    <property type="entry name" value="Aden_phosphoribosyltr"/>
    <property type="match status" value="1"/>
</dbReference>
<dbReference type="Pfam" id="PF00156">
    <property type="entry name" value="Pribosyltran"/>
    <property type="match status" value="1"/>
</dbReference>
<keyword evidence="9 11" id="KW-0808">Transferase</keyword>
<evidence type="ECO:0000256" key="2">
    <source>
        <dbReference type="ARBA" id="ARBA00003968"/>
    </source>
</evidence>
<evidence type="ECO:0000256" key="3">
    <source>
        <dbReference type="ARBA" id="ARBA00004496"/>
    </source>
</evidence>
<dbReference type="GO" id="GO:0006166">
    <property type="term" value="P:purine ribonucleoside salvage"/>
    <property type="evidence" value="ECO:0007669"/>
    <property type="project" value="UniProtKB-UniRule"/>
</dbReference>
<evidence type="ECO:0000256" key="5">
    <source>
        <dbReference type="ARBA" id="ARBA00008391"/>
    </source>
</evidence>
<accession>A0A1G9PKN5</accession>
<keyword evidence="10 11" id="KW-0660">Purine salvage</keyword>
<comment type="similarity">
    <text evidence="5 11">Belongs to the purine/pyrimidine phosphoribosyltransferase family.</text>
</comment>
<dbReference type="CDD" id="cd06223">
    <property type="entry name" value="PRTases_typeI"/>
    <property type="match status" value="1"/>
</dbReference>
<dbReference type="EMBL" id="FNHH01000004">
    <property type="protein sequence ID" value="SDL98757.1"/>
    <property type="molecule type" value="Genomic_DNA"/>
</dbReference>
<dbReference type="AlphaFoldDB" id="A0A1G9PKN5"/>
<dbReference type="GO" id="GO:0003999">
    <property type="term" value="F:adenine phosphoribosyltransferase activity"/>
    <property type="evidence" value="ECO:0007669"/>
    <property type="project" value="UniProtKB-UniRule"/>
</dbReference>
<dbReference type="InterPro" id="IPR005764">
    <property type="entry name" value="Ade_phspho_trans"/>
</dbReference>
<evidence type="ECO:0000313" key="13">
    <source>
        <dbReference type="EMBL" id="SDL98757.1"/>
    </source>
</evidence>
<keyword evidence="14" id="KW-1185">Reference proteome</keyword>
<evidence type="ECO:0000259" key="12">
    <source>
        <dbReference type="Pfam" id="PF00156"/>
    </source>
</evidence>
<dbReference type="GO" id="GO:0006168">
    <property type="term" value="P:adenine salvage"/>
    <property type="evidence" value="ECO:0007669"/>
    <property type="project" value="InterPro"/>
</dbReference>
<dbReference type="FunFam" id="3.40.50.2020:FF:000021">
    <property type="entry name" value="Adenine phosphoribosyltransferase"/>
    <property type="match status" value="1"/>
</dbReference>
<dbReference type="PANTHER" id="PTHR32315">
    <property type="entry name" value="ADENINE PHOSPHORIBOSYLTRANSFERASE"/>
    <property type="match status" value="1"/>
</dbReference>
<comment type="function">
    <text evidence="2 11">Catalyzes a salvage reaction resulting in the formation of AMP, that is energically less costly than de novo synthesis.</text>
</comment>
<dbReference type="UniPathway" id="UPA00588">
    <property type="reaction ID" value="UER00646"/>
</dbReference>
<evidence type="ECO:0000313" key="14">
    <source>
        <dbReference type="Proteomes" id="UP000199226"/>
    </source>
</evidence>
<evidence type="ECO:0000256" key="11">
    <source>
        <dbReference type="HAMAP-Rule" id="MF_00004"/>
    </source>
</evidence>
<comment type="subunit">
    <text evidence="11">Homodimer.</text>
</comment>
<dbReference type="NCBIfam" id="NF002636">
    <property type="entry name" value="PRK02304.1-5"/>
    <property type="match status" value="1"/>
</dbReference>
<dbReference type="GO" id="GO:0044209">
    <property type="term" value="P:AMP salvage"/>
    <property type="evidence" value="ECO:0007669"/>
    <property type="project" value="UniProtKB-UniRule"/>
</dbReference>
<name>A0A1G9PKN5_9SPHI</name>
<keyword evidence="7 11" id="KW-0963">Cytoplasm</keyword>
<dbReference type="Gene3D" id="3.40.50.2020">
    <property type="match status" value="1"/>
</dbReference>
<comment type="subcellular location">
    <subcellularLocation>
        <location evidence="3 11">Cytoplasm</location>
    </subcellularLocation>
</comment>
<proteinExistence type="inferred from homology"/>
<feature type="domain" description="Phosphoribosyltransferase" evidence="12">
    <location>
        <begin position="49"/>
        <end position="167"/>
    </location>
</feature>
<dbReference type="GO" id="GO:0005737">
    <property type="term" value="C:cytoplasm"/>
    <property type="evidence" value="ECO:0007669"/>
    <property type="project" value="UniProtKB-SubCell"/>
</dbReference>
<protein>
    <recommendedName>
        <fullName evidence="6 11">Adenine phosphoribosyltransferase</fullName>
        <shortName evidence="11">APRT</shortName>
        <ecNumber evidence="6 11">2.4.2.7</ecNumber>
    </recommendedName>
</protein>
<evidence type="ECO:0000256" key="6">
    <source>
        <dbReference type="ARBA" id="ARBA00011893"/>
    </source>
</evidence>
<dbReference type="InterPro" id="IPR029057">
    <property type="entry name" value="PRTase-like"/>
</dbReference>
<comment type="catalytic activity">
    <reaction evidence="1 11">
        <text>AMP + diphosphate = 5-phospho-alpha-D-ribose 1-diphosphate + adenine</text>
        <dbReference type="Rhea" id="RHEA:16609"/>
        <dbReference type="ChEBI" id="CHEBI:16708"/>
        <dbReference type="ChEBI" id="CHEBI:33019"/>
        <dbReference type="ChEBI" id="CHEBI:58017"/>
        <dbReference type="ChEBI" id="CHEBI:456215"/>
        <dbReference type="EC" id="2.4.2.7"/>
    </reaction>
</comment>
<dbReference type="GO" id="GO:0016208">
    <property type="term" value="F:AMP binding"/>
    <property type="evidence" value="ECO:0007669"/>
    <property type="project" value="TreeGrafter"/>
</dbReference>
<reference evidence="14" key="1">
    <citation type="submission" date="2016-10" db="EMBL/GenBank/DDBJ databases">
        <authorList>
            <person name="Varghese N."/>
            <person name="Submissions S."/>
        </authorList>
    </citation>
    <scope>NUCLEOTIDE SEQUENCE [LARGE SCALE GENOMIC DNA]</scope>
    <source>
        <strain evidence="14">DSM 24536</strain>
    </source>
</reference>
<dbReference type="InterPro" id="IPR000836">
    <property type="entry name" value="PRTase_dom"/>
</dbReference>
<dbReference type="STRING" id="990371.SAMN05421813_104155"/>
<evidence type="ECO:0000256" key="1">
    <source>
        <dbReference type="ARBA" id="ARBA00000868"/>
    </source>
</evidence>
<gene>
    <name evidence="11" type="primary">apt</name>
    <name evidence="13" type="ORF">SAMN05421813_104155</name>
</gene>
<dbReference type="GO" id="GO:0002055">
    <property type="term" value="F:adenine binding"/>
    <property type="evidence" value="ECO:0007669"/>
    <property type="project" value="TreeGrafter"/>
</dbReference>
<evidence type="ECO:0000256" key="7">
    <source>
        <dbReference type="ARBA" id="ARBA00022490"/>
    </source>
</evidence>
<dbReference type="NCBIfam" id="NF002634">
    <property type="entry name" value="PRK02304.1-3"/>
    <property type="match status" value="1"/>
</dbReference>
<evidence type="ECO:0000256" key="8">
    <source>
        <dbReference type="ARBA" id="ARBA00022676"/>
    </source>
</evidence>
<dbReference type="EC" id="2.4.2.7" evidence="6 11"/>
<organism evidence="13 14">
    <name type="scientific">Daejeonella rubra</name>
    <dbReference type="NCBI Taxonomy" id="990371"/>
    <lineage>
        <taxon>Bacteria</taxon>
        <taxon>Pseudomonadati</taxon>
        <taxon>Bacteroidota</taxon>
        <taxon>Sphingobacteriia</taxon>
        <taxon>Sphingobacteriales</taxon>
        <taxon>Sphingobacteriaceae</taxon>
        <taxon>Daejeonella</taxon>
    </lineage>
</organism>
<dbReference type="NCBIfam" id="TIGR01090">
    <property type="entry name" value="apt"/>
    <property type="match status" value="1"/>
</dbReference>